<keyword evidence="1" id="KW-0732">Signal</keyword>
<gene>
    <name evidence="2" type="ORF">B6A10_16100</name>
</gene>
<evidence type="ECO:0000256" key="1">
    <source>
        <dbReference type="SAM" id="SignalP"/>
    </source>
</evidence>
<proteinExistence type="predicted"/>
<dbReference type="EMBL" id="NASZ01000040">
    <property type="protein sequence ID" value="MBD0726694.1"/>
    <property type="molecule type" value="Genomic_DNA"/>
</dbReference>
<sequence>MKKIIILLMSLTTTVFYAQSTEDIELANRINNLVLTNISNLAGKDYMIFETGPIFTTVIGKINNTYEYYLINIDGAGGQVEIKTSKTINPNPVLDKIFSNFSPKPNVKRYVSEYGYNVLKTHILFKTYFGLYKNGIRTFDTCLPAVLDDNRIESPIDDETLTFLYHYLVVHPDQL</sequence>
<name>A0ABR7UYT8_9FLAO</name>
<protein>
    <submittedName>
        <fullName evidence="2">Uncharacterized protein</fullName>
    </submittedName>
</protein>
<keyword evidence="3" id="KW-1185">Reference proteome</keyword>
<accession>A0ABR7UYT8</accession>
<feature type="signal peptide" evidence="1">
    <location>
        <begin position="1"/>
        <end position="18"/>
    </location>
</feature>
<evidence type="ECO:0000313" key="2">
    <source>
        <dbReference type="EMBL" id="MBD0726694.1"/>
    </source>
</evidence>
<evidence type="ECO:0000313" key="3">
    <source>
        <dbReference type="Proteomes" id="UP000661715"/>
    </source>
</evidence>
<comment type="caution">
    <text evidence="2">The sequence shown here is derived from an EMBL/GenBank/DDBJ whole genome shotgun (WGS) entry which is preliminary data.</text>
</comment>
<organism evidence="2 3">
    <name type="scientific">Flavobacterium pokkalii</name>
    <dbReference type="NCBI Taxonomy" id="1940408"/>
    <lineage>
        <taxon>Bacteria</taxon>
        <taxon>Pseudomonadati</taxon>
        <taxon>Bacteroidota</taxon>
        <taxon>Flavobacteriia</taxon>
        <taxon>Flavobacteriales</taxon>
        <taxon>Flavobacteriaceae</taxon>
        <taxon>Flavobacterium</taxon>
    </lineage>
</organism>
<reference evidence="2 3" key="1">
    <citation type="journal article" date="2020" name="Microbiol. Res.">
        <title>Flavobacterium pokkalii sp. nov., a novel plant growth promoting native rhizobacteria isolated from pokkali rice grown in coastal saline affected agricultural regions of southern India, Kerala.</title>
        <authorList>
            <person name="Menon R.R."/>
            <person name="Kumari S."/>
            <person name="Viver T."/>
            <person name="Rameshkumar N."/>
        </authorList>
    </citation>
    <scope>NUCLEOTIDE SEQUENCE [LARGE SCALE GENOMIC DNA]</scope>
    <source>
        <strain evidence="2 3">L1I52</strain>
    </source>
</reference>
<feature type="chain" id="PRO_5045874544" evidence="1">
    <location>
        <begin position="19"/>
        <end position="175"/>
    </location>
</feature>
<dbReference type="Proteomes" id="UP000661715">
    <property type="component" value="Unassembled WGS sequence"/>
</dbReference>
<dbReference type="RefSeq" id="WP_188221679.1">
    <property type="nucleotide sequence ID" value="NZ_NASZ01000040.1"/>
</dbReference>